<sequence length="680" mass="76013">MFLCPNTENLKCPITLELFHDPVIAQDGHTYEREAIVAWLTQNGTSPKTREPMTIESLRPNHTVKQFVDEFQSTSLQKHYRFKLDVDIRKAKRQPIFEAPGKVIFEGQWIVKSGPPVVLLNIEGAKARQEASYYVRLGSHPHVVHTYGIVENDNNRLILAQEYATEGNLGRLLKDGDFQPSQAVLLAIFLQIIDAMTYLAEYDIVHGDLACRNVLVFRFNNSDATQNLVKLTDFGLTRASTLYTVVGSTASTTMAVVPIRYAAPEILQRGDPSKYSEKSDVYSMGVLMFEACSQGQLPYESIEDENEVRKRKINGEILSQPENCDDALWNIIVGCWHQDPEARPTFKKLKELLLELQSRPISTMLRQPSTEIVVQPLQQYAHVIQNTVENYKHSHVQMLSLNKQNFTSNTNLPIDNISSNTNSSATIVNCQFCKTHLHKLGELIHDPTATTLDLLLENIGDNGVEHLSDVLRENKTLLTLNLSGNTIGEKGARYVAKALRKNQTLTTLILCDNQIGDIGAQHIAEAIESNQTLQKDLHDRIAKLGSHYTNILASALNINQTLIELDLSKNSIGDAGAQSLAKALQKNQTLKTLILWTNNIGSTGAQHLATMLKMNKTLLTLCLNCNEIDDTGAQHLIEAFKLNKTLLTLNLCDNLINDECSKSLNNSLINIQSPKCVHFQ</sequence>
<evidence type="ECO:0008006" key="7">
    <source>
        <dbReference type="Google" id="ProtNLM"/>
    </source>
</evidence>
<dbReference type="InterPro" id="IPR000719">
    <property type="entry name" value="Prot_kinase_dom"/>
</dbReference>
<dbReference type="GO" id="GO:0005524">
    <property type="term" value="F:ATP binding"/>
    <property type="evidence" value="ECO:0007669"/>
    <property type="project" value="InterPro"/>
</dbReference>
<accession>A0A819PWI6</accession>
<dbReference type="InterPro" id="IPR013083">
    <property type="entry name" value="Znf_RING/FYVE/PHD"/>
</dbReference>
<organism evidence="5 6">
    <name type="scientific">Adineta steineri</name>
    <dbReference type="NCBI Taxonomy" id="433720"/>
    <lineage>
        <taxon>Eukaryota</taxon>
        <taxon>Metazoa</taxon>
        <taxon>Spiralia</taxon>
        <taxon>Gnathifera</taxon>
        <taxon>Rotifera</taxon>
        <taxon>Eurotatoria</taxon>
        <taxon>Bdelloidea</taxon>
        <taxon>Adinetida</taxon>
        <taxon>Adinetidae</taxon>
        <taxon>Adineta</taxon>
    </lineage>
</organism>
<dbReference type="EMBL" id="CAJOBB010003114">
    <property type="protein sequence ID" value="CAF4021397.1"/>
    <property type="molecule type" value="Genomic_DNA"/>
</dbReference>
<name>A0A819PWI6_9BILA</name>
<evidence type="ECO:0000259" key="4">
    <source>
        <dbReference type="PROSITE" id="PS51698"/>
    </source>
</evidence>
<keyword evidence="2" id="KW-0677">Repeat</keyword>
<keyword evidence="1" id="KW-0433">Leucine-rich repeat</keyword>
<dbReference type="SMART" id="SM00368">
    <property type="entry name" value="LRR_RI"/>
    <property type="match status" value="6"/>
</dbReference>
<proteinExistence type="predicted"/>
<dbReference type="InterPro" id="IPR001245">
    <property type="entry name" value="Ser-Thr/Tyr_kinase_cat_dom"/>
</dbReference>
<dbReference type="InterPro" id="IPR050122">
    <property type="entry name" value="RTK"/>
</dbReference>
<dbReference type="Pfam" id="PF07714">
    <property type="entry name" value="PK_Tyr_Ser-Thr"/>
    <property type="match status" value="1"/>
</dbReference>
<evidence type="ECO:0000313" key="5">
    <source>
        <dbReference type="EMBL" id="CAF4021397.1"/>
    </source>
</evidence>
<dbReference type="PANTHER" id="PTHR24416:SF600">
    <property type="entry name" value="PDGF- AND VEGF-RECEPTOR RELATED, ISOFORM J"/>
    <property type="match status" value="1"/>
</dbReference>
<feature type="domain" description="U-box" evidence="4">
    <location>
        <begin position="5"/>
        <end position="78"/>
    </location>
</feature>
<reference evidence="5" key="1">
    <citation type="submission" date="2021-02" db="EMBL/GenBank/DDBJ databases">
        <authorList>
            <person name="Nowell W R."/>
        </authorList>
    </citation>
    <scope>NUCLEOTIDE SEQUENCE</scope>
</reference>
<dbReference type="GO" id="GO:0043235">
    <property type="term" value="C:receptor complex"/>
    <property type="evidence" value="ECO:0007669"/>
    <property type="project" value="TreeGrafter"/>
</dbReference>
<dbReference type="SUPFAM" id="SSF56112">
    <property type="entry name" value="Protein kinase-like (PK-like)"/>
    <property type="match status" value="1"/>
</dbReference>
<dbReference type="PROSITE" id="PS00109">
    <property type="entry name" value="PROTEIN_KINASE_TYR"/>
    <property type="match status" value="1"/>
</dbReference>
<dbReference type="GO" id="GO:0004714">
    <property type="term" value="F:transmembrane receptor protein tyrosine kinase activity"/>
    <property type="evidence" value="ECO:0007669"/>
    <property type="project" value="TreeGrafter"/>
</dbReference>
<dbReference type="InterPro" id="IPR003613">
    <property type="entry name" value="Ubox_domain"/>
</dbReference>
<dbReference type="InterPro" id="IPR001611">
    <property type="entry name" value="Leu-rich_rpt"/>
</dbReference>
<dbReference type="PANTHER" id="PTHR24416">
    <property type="entry name" value="TYROSINE-PROTEIN KINASE RECEPTOR"/>
    <property type="match status" value="1"/>
</dbReference>
<dbReference type="Pfam" id="PF13516">
    <property type="entry name" value="LRR_6"/>
    <property type="match status" value="5"/>
</dbReference>
<evidence type="ECO:0000259" key="3">
    <source>
        <dbReference type="PROSITE" id="PS50011"/>
    </source>
</evidence>
<dbReference type="Gene3D" id="3.30.40.10">
    <property type="entry name" value="Zinc/RING finger domain, C3HC4 (zinc finger)"/>
    <property type="match status" value="1"/>
</dbReference>
<dbReference type="GO" id="GO:0007169">
    <property type="term" value="P:cell surface receptor protein tyrosine kinase signaling pathway"/>
    <property type="evidence" value="ECO:0007669"/>
    <property type="project" value="TreeGrafter"/>
</dbReference>
<dbReference type="InterPro" id="IPR032675">
    <property type="entry name" value="LRR_dom_sf"/>
</dbReference>
<comment type="caution">
    <text evidence="5">The sequence shown here is derived from an EMBL/GenBank/DDBJ whole genome shotgun (WGS) entry which is preliminary data.</text>
</comment>
<dbReference type="AlphaFoldDB" id="A0A819PWI6"/>
<dbReference type="PROSITE" id="PS51698">
    <property type="entry name" value="U_BOX"/>
    <property type="match status" value="1"/>
</dbReference>
<dbReference type="Gene3D" id="1.10.510.10">
    <property type="entry name" value="Transferase(Phosphotransferase) domain 1"/>
    <property type="match status" value="1"/>
</dbReference>
<dbReference type="SUPFAM" id="SSF57850">
    <property type="entry name" value="RING/U-box"/>
    <property type="match status" value="1"/>
</dbReference>
<dbReference type="PROSITE" id="PS50011">
    <property type="entry name" value="PROTEIN_KINASE_DOM"/>
    <property type="match status" value="1"/>
</dbReference>
<evidence type="ECO:0000256" key="2">
    <source>
        <dbReference type="ARBA" id="ARBA00022737"/>
    </source>
</evidence>
<dbReference type="SMART" id="SM00504">
    <property type="entry name" value="Ubox"/>
    <property type="match status" value="1"/>
</dbReference>
<dbReference type="Pfam" id="PF04564">
    <property type="entry name" value="U-box"/>
    <property type="match status" value="1"/>
</dbReference>
<dbReference type="PRINTS" id="PR00109">
    <property type="entry name" value="TYRKINASE"/>
</dbReference>
<evidence type="ECO:0000313" key="6">
    <source>
        <dbReference type="Proteomes" id="UP000663868"/>
    </source>
</evidence>
<dbReference type="InterPro" id="IPR008266">
    <property type="entry name" value="Tyr_kinase_AS"/>
</dbReference>
<dbReference type="GO" id="GO:0004842">
    <property type="term" value="F:ubiquitin-protein transferase activity"/>
    <property type="evidence" value="ECO:0007669"/>
    <property type="project" value="InterPro"/>
</dbReference>
<evidence type="ECO:0000256" key="1">
    <source>
        <dbReference type="ARBA" id="ARBA00022614"/>
    </source>
</evidence>
<protein>
    <recommendedName>
        <fullName evidence="7">RING-type E3 ubiquitin transferase</fullName>
    </recommendedName>
</protein>
<dbReference type="Proteomes" id="UP000663868">
    <property type="component" value="Unassembled WGS sequence"/>
</dbReference>
<dbReference type="InterPro" id="IPR011009">
    <property type="entry name" value="Kinase-like_dom_sf"/>
</dbReference>
<dbReference type="Gene3D" id="3.80.10.10">
    <property type="entry name" value="Ribonuclease Inhibitor"/>
    <property type="match status" value="3"/>
</dbReference>
<gene>
    <name evidence="5" type="ORF">KXQ929_LOCUS29701</name>
</gene>
<dbReference type="CDD" id="cd16655">
    <property type="entry name" value="RING-Ubox_WDSUB1-like"/>
    <property type="match status" value="1"/>
</dbReference>
<dbReference type="GO" id="GO:0005886">
    <property type="term" value="C:plasma membrane"/>
    <property type="evidence" value="ECO:0007669"/>
    <property type="project" value="TreeGrafter"/>
</dbReference>
<dbReference type="GO" id="GO:0016567">
    <property type="term" value="P:protein ubiquitination"/>
    <property type="evidence" value="ECO:0007669"/>
    <property type="project" value="InterPro"/>
</dbReference>
<feature type="domain" description="Protein kinase" evidence="3">
    <location>
        <begin position="82"/>
        <end position="354"/>
    </location>
</feature>
<dbReference type="SUPFAM" id="SSF52047">
    <property type="entry name" value="RNI-like"/>
    <property type="match status" value="1"/>
</dbReference>